<keyword evidence="1" id="KW-1185">Reference proteome</keyword>
<proteinExistence type="predicted"/>
<reference evidence="2" key="2">
    <citation type="submission" date="2023-11" db="UniProtKB">
        <authorList>
            <consortium name="WormBaseParasite"/>
        </authorList>
    </citation>
    <scope>IDENTIFICATION</scope>
</reference>
<dbReference type="Proteomes" id="UP000050792">
    <property type="component" value="Unassembled WGS sequence"/>
</dbReference>
<sequence length="94" mass="11237">MLLPNERMTIKERKHDYLYDPLYSLSSAADHERIASKDHSGISKMQKLFSFQNLFSEIPIYRPYVWRLNPSDPVSMFVSRYFHHVDVCKKLIQM</sequence>
<reference evidence="1" key="1">
    <citation type="submission" date="2022-06" db="EMBL/GenBank/DDBJ databases">
        <authorList>
            <person name="Berger JAMES D."/>
            <person name="Berger JAMES D."/>
        </authorList>
    </citation>
    <scope>NUCLEOTIDE SEQUENCE [LARGE SCALE GENOMIC DNA]</scope>
</reference>
<dbReference type="WBParaSite" id="SRDH1_83430.1">
    <property type="protein sequence ID" value="SRDH1_83430.1"/>
    <property type="gene ID" value="SRDH1_83430"/>
</dbReference>
<evidence type="ECO:0000313" key="1">
    <source>
        <dbReference type="Proteomes" id="UP000050792"/>
    </source>
</evidence>
<dbReference type="AlphaFoldDB" id="A0AA85G9Y2"/>
<accession>A0AA85G9Y2</accession>
<organism evidence="1 2">
    <name type="scientific">Schistosoma rodhaini</name>
    <dbReference type="NCBI Taxonomy" id="6188"/>
    <lineage>
        <taxon>Eukaryota</taxon>
        <taxon>Metazoa</taxon>
        <taxon>Spiralia</taxon>
        <taxon>Lophotrochozoa</taxon>
        <taxon>Platyhelminthes</taxon>
        <taxon>Trematoda</taxon>
        <taxon>Digenea</taxon>
        <taxon>Strigeidida</taxon>
        <taxon>Schistosomatoidea</taxon>
        <taxon>Schistosomatidae</taxon>
        <taxon>Schistosoma</taxon>
    </lineage>
</organism>
<protein>
    <submittedName>
        <fullName evidence="2">Uncharacterized protein</fullName>
    </submittedName>
</protein>
<evidence type="ECO:0000313" key="2">
    <source>
        <dbReference type="WBParaSite" id="SRDH1_83430.1"/>
    </source>
</evidence>
<name>A0AA85G9Y2_9TREM</name>